<dbReference type="Gene3D" id="3.30.910.20">
    <property type="entry name" value="Skp domain"/>
    <property type="match status" value="1"/>
</dbReference>
<proteinExistence type="inferred from homology"/>
<evidence type="ECO:0000256" key="1">
    <source>
        <dbReference type="ARBA" id="ARBA00022729"/>
    </source>
</evidence>
<evidence type="ECO:0000256" key="3">
    <source>
        <dbReference type="SAM" id="Coils"/>
    </source>
</evidence>
<keyword evidence="1" id="KW-0732">Signal</keyword>
<dbReference type="SMART" id="SM00935">
    <property type="entry name" value="OmpH"/>
    <property type="match status" value="1"/>
</dbReference>
<dbReference type="PANTHER" id="PTHR35089:SF1">
    <property type="entry name" value="CHAPERONE PROTEIN SKP"/>
    <property type="match status" value="1"/>
</dbReference>
<dbReference type="GO" id="GO:0050821">
    <property type="term" value="P:protein stabilization"/>
    <property type="evidence" value="ECO:0007669"/>
    <property type="project" value="TreeGrafter"/>
</dbReference>
<organism evidence="4 5">
    <name type="scientific">Nitrosovibrio tenuis</name>
    <dbReference type="NCBI Taxonomy" id="1233"/>
    <lineage>
        <taxon>Bacteria</taxon>
        <taxon>Pseudomonadati</taxon>
        <taxon>Pseudomonadota</taxon>
        <taxon>Betaproteobacteria</taxon>
        <taxon>Nitrosomonadales</taxon>
        <taxon>Nitrosomonadaceae</taxon>
        <taxon>Nitrosovibrio</taxon>
    </lineage>
</organism>
<dbReference type="AlphaFoldDB" id="A0A1H7GTY5"/>
<gene>
    <name evidence="4" type="ORF">SAMN05216387_101383</name>
</gene>
<dbReference type="STRING" id="1233.SAMN05216387_101383"/>
<protein>
    <submittedName>
        <fullName evidence="4">Periplasmic chaperone for outer membrane proteins Skp</fullName>
    </submittedName>
</protein>
<dbReference type="GO" id="GO:0051082">
    <property type="term" value="F:unfolded protein binding"/>
    <property type="evidence" value="ECO:0007669"/>
    <property type="project" value="InterPro"/>
</dbReference>
<dbReference type="InterPro" id="IPR024930">
    <property type="entry name" value="Skp_dom_sf"/>
</dbReference>
<dbReference type="SUPFAM" id="SSF111384">
    <property type="entry name" value="OmpH-like"/>
    <property type="match status" value="1"/>
</dbReference>
<dbReference type="OrthoDB" id="5294628at2"/>
<evidence type="ECO:0000256" key="2">
    <source>
        <dbReference type="PIRNR" id="PIRNR002094"/>
    </source>
</evidence>
<dbReference type="GO" id="GO:0005829">
    <property type="term" value="C:cytosol"/>
    <property type="evidence" value="ECO:0007669"/>
    <property type="project" value="TreeGrafter"/>
</dbReference>
<dbReference type="EMBL" id="FOBH01000001">
    <property type="protein sequence ID" value="SEK41548.1"/>
    <property type="molecule type" value="Genomic_DNA"/>
</dbReference>
<accession>A0A1H7GTY5</accession>
<dbReference type="InterPro" id="IPR005632">
    <property type="entry name" value="Chaperone_Skp"/>
</dbReference>
<keyword evidence="3" id="KW-0175">Coiled coil</keyword>
<name>A0A1H7GTY5_9PROT</name>
<feature type="coiled-coil region" evidence="3">
    <location>
        <begin position="93"/>
        <end position="127"/>
    </location>
</feature>
<dbReference type="PANTHER" id="PTHR35089">
    <property type="entry name" value="CHAPERONE PROTEIN SKP"/>
    <property type="match status" value="1"/>
</dbReference>
<dbReference type="PIRSF" id="PIRSF002094">
    <property type="entry name" value="OMP26_Skp"/>
    <property type="match status" value="1"/>
</dbReference>
<reference evidence="4 5" key="1">
    <citation type="submission" date="2016-10" db="EMBL/GenBank/DDBJ databases">
        <authorList>
            <person name="de Groot N.N."/>
        </authorList>
    </citation>
    <scope>NUCLEOTIDE SEQUENCE [LARGE SCALE GENOMIC DNA]</scope>
    <source>
        <strain evidence="4 5">Nv1</strain>
    </source>
</reference>
<evidence type="ECO:0000313" key="5">
    <source>
        <dbReference type="Proteomes" id="UP000198620"/>
    </source>
</evidence>
<comment type="similarity">
    <text evidence="2">Belongs to the skp family.</text>
</comment>
<evidence type="ECO:0000313" key="4">
    <source>
        <dbReference type="EMBL" id="SEK41548.1"/>
    </source>
</evidence>
<keyword evidence="5" id="KW-1185">Reference proteome</keyword>
<sequence>MNIPEKKLQENVLWRRSITTVCVLFAFAWGTVGALADEIKIGVVDTERILAESAPAVRALKKIEKEFLPRDQELKKMASQAKALQDVLEKDGKTMAEADRRNKERDLATLNREYQRAQRQMREDLSLRQNDEVAALQLIATKAIQVIAETEKYDLVLPLRDLVYRSQRIDITEKVIKALADK</sequence>
<dbReference type="Proteomes" id="UP000198620">
    <property type="component" value="Unassembled WGS sequence"/>
</dbReference>
<dbReference type="Pfam" id="PF03938">
    <property type="entry name" value="OmpH"/>
    <property type="match status" value="1"/>
</dbReference>